<dbReference type="EMBL" id="JBDFQZ010000002">
    <property type="protein sequence ID" value="KAK9748905.1"/>
    <property type="molecule type" value="Genomic_DNA"/>
</dbReference>
<name>A0AAW1MRA9_SAPOF</name>
<comment type="caution">
    <text evidence="2">The sequence shown here is derived from an EMBL/GenBank/DDBJ whole genome shotgun (WGS) entry which is preliminary data.</text>
</comment>
<evidence type="ECO:0000256" key="1">
    <source>
        <dbReference type="SAM" id="MobiDB-lite"/>
    </source>
</evidence>
<protein>
    <submittedName>
        <fullName evidence="2">Uncharacterized protein</fullName>
    </submittedName>
</protein>
<feature type="compositionally biased region" description="Basic and acidic residues" evidence="1">
    <location>
        <begin position="34"/>
        <end position="49"/>
    </location>
</feature>
<gene>
    <name evidence="2" type="ORF">RND81_02G089100</name>
</gene>
<reference evidence="2" key="1">
    <citation type="submission" date="2024-03" db="EMBL/GenBank/DDBJ databases">
        <title>WGS assembly of Saponaria officinalis var. Norfolk2.</title>
        <authorList>
            <person name="Jenkins J."/>
            <person name="Shu S."/>
            <person name="Grimwood J."/>
            <person name="Barry K."/>
            <person name="Goodstein D."/>
            <person name="Schmutz J."/>
            <person name="Leebens-Mack J."/>
            <person name="Osbourn A."/>
        </authorList>
    </citation>
    <scope>NUCLEOTIDE SEQUENCE [LARGE SCALE GENOMIC DNA]</scope>
    <source>
        <strain evidence="2">JIC</strain>
    </source>
</reference>
<organism evidence="2 3">
    <name type="scientific">Saponaria officinalis</name>
    <name type="common">Common soapwort</name>
    <name type="synonym">Lychnis saponaria</name>
    <dbReference type="NCBI Taxonomy" id="3572"/>
    <lineage>
        <taxon>Eukaryota</taxon>
        <taxon>Viridiplantae</taxon>
        <taxon>Streptophyta</taxon>
        <taxon>Embryophyta</taxon>
        <taxon>Tracheophyta</taxon>
        <taxon>Spermatophyta</taxon>
        <taxon>Magnoliopsida</taxon>
        <taxon>eudicotyledons</taxon>
        <taxon>Gunneridae</taxon>
        <taxon>Pentapetalae</taxon>
        <taxon>Caryophyllales</taxon>
        <taxon>Caryophyllaceae</taxon>
        <taxon>Caryophylleae</taxon>
        <taxon>Saponaria</taxon>
    </lineage>
</organism>
<proteinExistence type="predicted"/>
<keyword evidence="3" id="KW-1185">Reference proteome</keyword>
<sequence length="108" mass="12231">MNTGEQIEVLSKGIECWALVTGTGSLSPRIIQGQERRERGRGKSRDTQRYRNSFLRNAKGNSHPTKLSGEFRATDHIQTISKLGTQELPLKNHLLLQDIDSLSRKPYL</sequence>
<evidence type="ECO:0000313" key="3">
    <source>
        <dbReference type="Proteomes" id="UP001443914"/>
    </source>
</evidence>
<evidence type="ECO:0000313" key="2">
    <source>
        <dbReference type="EMBL" id="KAK9748905.1"/>
    </source>
</evidence>
<dbReference type="Proteomes" id="UP001443914">
    <property type="component" value="Unassembled WGS sequence"/>
</dbReference>
<feature type="region of interest" description="Disordered" evidence="1">
    <location>
        <begin position="28"/>
        <end position="49"/>
    </location>
</feature>
<accession>A0AAW1MRA9</accession>
<dbReference type="AlphaFoldDB" id="A0AAW1MRA9"/>